<name>A0AC61NH23_9BACT</name>
<keyword evidence="2" id="KW-1185">Reference proteome</keyword>
<evidence type="ECO:0000313" key="1">
    <source>
        <dbReference type="EMBL" id="QZE14843.1"/>
    </source>
</evidence>
<gene>
    <name evidence="1" type="ORF">K4L44_03000</name>
</gene>
<organism evidence="1 2">
    <name type="scientific">Halosquirtibacter laminarini</name>
    <dbReference type="NCBI Taxonomy" id="3374600"/>
    <lineage>
        <taxon>Bacteria</taxon>
        <taxon>Pseudomonadati</taxon>
        <taxon>Bacteroidota</taxon>
        <taxon>Bacteroidia</taxon>
        <taxon>Marinilabiliales</taxon>
        <taxon>Prolixibacteraceae</taxon>
        <taxon>Halosquirtibacter</taxon>
    </lineage>
</organism>
<dbReference type="EMBL" id="CP081303">
    <property type="protein sequence ID" value="QZE14843.1"/>
    <property type="molecule type" value="Genomic_DNA"/>
</dbReference>
<protein>
    <submittedName>
        <fullName evidence="1">Sigma-54 dependent transcriptional regulator</fullName>
    </submittedName>
</protein>
<dbReference type="Proteomes" id="UP000826212">
    <property type="component" value="Chromosome"/>
</dbReference>
<proteinExistence type="predicted"/>
<evidence type="ECO:0000313" key="2">
    <source>
        <dbReference type="Proteomes" id="UP000826212"/>
    </source>
</evidence>
<reference evidence="1" key="1">
    <citation type="submission" date="2021-08" db="EMBL/GenBank/DDBJ databases">
        <title>Novel anaerobic bacterium isolated from sea squirt in East Sea, Republic of Korea.</title>
        <authorList>
            <person name="Nguyen T.H."/>
            <person name="Li Z."/>
            <person name="Lee Y.-J."/>
            <person name="Ko J."/>
            <person name="Kim S.-G."/>
        </authorList>
    </citation>
    <scope>NUCLEOTIDE SEQUENCE</scope>
    <source>
        <strain evidence="1">KCTC 25031</strain>
    </source>
</reference>
<accession>A0AC61NH23</accession>
<sequence length="455" mass="51314">MKEGNILIIDDNSSILTTLEMLLTGHFKQIITLKKPNHILSYITQYDIEVILLDMNFSAGINTGNEGVFWLNQIIEKFPHISVIMITAYGDIDLAVRTIKNGAFDFILKPWNNEKVISTTHAALKLSQSQRKNQSLKKESERLKAACNQQEEEIIGRSTAMKEVIKIAQKIAGTDANILITGENGTGKEVFAKYIHTLSQRRNSLIVTVDMGAISSTLFESELFGHTRGSFTGATKDRMGKMEAAHEGTLFLDEIGNLSMDLQAKLLSVIQTKTITKLGSNDPKPLDIRLICATNINIPTQIANQQFREDLFYRINTIQIELPPLRDRGHDIILLANNFLNIFGLKYNKSHLHLSTKVQKQILDYGWPGNIRELKHCMEKAAILADKPQIDHVDLQTYHANTQDDLKLLDLDLDQLEKKIISQQLEAEDGNMSKVATKLGVTRQTLYNKLKKHNL</sequence>